<keyword evidence="1" id="KW-0732">Signal</keyword>
<dbReference type="RefSeq" id="WP_188449889.1">
    <property type="nucleotide sequence ID" value="NZ_BMFO01000003.1"/>
</dbReference>
<evidence type="ECO:0000256" key="1">
    <source>
        <dbReference type="SAM" id="SignalP"/>
    </source>
</evidence>
<evidence type="ECO:0000313" key="2">
    <source>
        <dbReference type="EMBL" id="GGF95729.1"/>
    </source>
</evidence>
<accession>A0A917FQZ0</accession>
<evidence type="ECO:0000313" key="3">
    <source>
        <dbReference type="Proteomes" id="UP000632858"/>
    </source>
</evidence>
<proteinExistence type="predicted"/>
<gene>
    <name evidence="2" type="ORF">GCM10010960_16750</name>
</gene>
<sequence>MRSIPLFLPLIAALAVAAPSASAQSSYGPEISAEDFGQHLRALSADAPSGESVQALRAAHVERQFARLGLRALDAGCGPDTRQAALPDTGTDGAAAVYLAHWQDAAEVAAVLEIAERFTTQRPRPAHAVAFLFRDESRHMADACAPAGVTGTVIEPRNLLTLDASSLVRELSLLYRQGR</sequence>
<protein>
    <submittedName>
        <fullName evidence="2">Uncharacterized protein</fullName>
    </submittedName>
</protein>
<dbReference type="AlphaFoldDB" id="A0A917FQZ0"/>
<name>A0A917FQZ0_9GAMM</name>
<feature type="chain" id="PRO_5036747263" evidence="1">
    <location>
        <begin position="24"/>
        <end position="179"/>
    </location>
</feature>
<reference evidence="2" key="1">
    <citation type="journal article" date="2014" name="Int. J. Syst. Evol. Microbiol.">
        <title>Complete genome sequence of Corynebacterium casei LMG S-19264T (=DSM 44701T), isolated from a smear-ripened cheese.</title>
        <authorList>
            <consortium name="US DOE Joint Genome Institute (JGI-PGF)"/>
            <person name="Walter F."/>
            <person name="Albersmeier A."/>
            <person name="Kalinowski J."/>
            <person name="Ruckert C."/>
        </authorList>
    </citation>
    <scope>NUCLEOTIDE SEQUENCE</scope>
    <source>
        <strain evidence="2">CGMCC 1.12726</strain>
    </source>
</reference>
<dbReference type="Proteomes" id="UP000632858">
    <property type="component" value="Unassembled WGS sequence"/>
</dbReference>
<organism evidence="2 3">
    <name type="scientific">Arenimonas maotaiensis</name>
    <dbReference type="NCBI Taxonomy" id="1446479"/>
    <lineage>
        <taxon>Bacteria</taxon>
        <taxon>Pseudomonadati</taxon>
        <taxon>Pseudomonadota</taxon>
        <taxon>Gammaproteobacteria</taxon>
        <taxon>Lysobacterales</taxon>
        <taxon>Lysobacteraceae</taxon>
        <taxon>Arenimonas</taxon>
    </lineage>
</organism>
<comment type="caution">
    <text evidence="2">The sequence shown here is derived from an EMBL/GenBank/DDBJ whole genome shotgun (WGS) entry which is preliminary data.</text>
</comment>
<reference evidence="2" key="2">
    <citation type="submission" date="2020-09" db="EMBL/GenBank/DDBJ databases">
        <authorList>
            <person name="Sun Q."/>
            <person name="Zhou Y."/>
        </authorList>
    </citation>
    <scope>NUCLEOTIDE SEQUENCE</scope>
    <source>
        <strain evidence="2">CGMCC 1.12726</strain>
    </source>
</reference>
<feature type="signal peptide" evidence="1">
    <location>
        <begin position="1"/>
        <end position="23"/>
    </location>
</feature>
<dbReference type="EMBL" id="BMFO01000003">
    <property type="protein sequence ID" value="GGF95729.1"/>
    <property type="molecule type" value="Genomic_DNA"/>
</dbReference>
<keyword evidence="3" id="KW-1185">Reference proteome</keyword>